<dbReference type="RefSeq" id="WP_023905884.1">
    <property type="nucleotide sequence ID" value="NZ_CAJDKC010000003.1"/>
</dbReference>
<keyword evidence="1" id="KW-1133">Transmembrane helix</keyword>
<protein>
    <submittedName>
        <fullName evidence="3">Uncharacterized protein</fullName>
    </submittedName>
</protein>
<proteinExistence type="predicted"/>
<evidence type="ECO:0000256" key="2">
    <source>
        <dbReference type="SAM" id="SignalP"/>
    </source>
</evidence>
<feature type="transmembrane region" description="Helical" evidence="1">
    <location>
        <begin position="67"/>
        <end position="87"/>
    </location>
</feature>
<dbReference type="EMBL" id="CAJDKC010000003">
    <property type="protein sequence ID" value="CAD0336031.1"/>
    <property type="molecule type" value="Genomic_DNA"/>
</dbReference>
<sequence>MNLKQENKQQLQPAGPVTRVSLAKKLLTGSALALAAGASMAQAAGGVDVSAATGGLQQVATSVGEIGPLMITAVASGIVFKWVIAFLI</sequence>
<dbReference type="EMBL" id="CAJDKC010000003">
    <property type="protein sequence ID" value="CAD0336021.1"/>
    <property type="molecule type" value="Genomic_DNA"/>
</dbReference>
<accession>A0A6V7DJX4</accession>
<gene>
    <name evidence="3" type="ORF">CFBP7900_22180</name>
    <name evidence="4" type="ORF">CFBP7900_22280</name>
</gene>
<reference evidence="3 5" key="1">
    <citation type="submission" date="2020-07" db="EMBL/GenBank/DDBJ databases">
        <authorList>
            <person name="Pothier F. J."/>
        </authorList>
    </citation>
    <scope>NUCLEOTIDE SEQUENCE [LARGE SCALE GENOMIC DNA]</scope>
    <source>
        <strain evidence="3 5">CFBP 7900</strain>
    </source>
</reference>
<evidence type="ECO:0000313" key="4">
    <source>
        <dbReference type="EMBL" id="CAD0336021.1"/>
    </source>
</evidence>
<dbReference type="Pfam" id="PF05356">
    <property type="entry name" value="Phage_Coat_B"/>
    <property type="match status" value="1"/>
</dbReference>
<comment type="caution">
    <text evidence="3">The sequence shown here is derived from an EMBL/GenBank/DDBJ whole genome shotgun (WGS) entry which is preliminary data.</text>
</comment>
<evidence type="ECO:0000256" key="1">
    <source>
        <dbReference type="SAM" id="Phobius"/>
    </source>
</evidence>
<dbReference type="EMBL" id="CAJDKC010000003">
    <property type="protein sequence ID" value="CAD0335847.1"/>
    <property type="molecule type" value="Genomic_DNA"/>
</dbReference>
<dbReference type="InterPro" id="IPR008020">
    <property type="entry name" value="G8P"/>
</dbReference>
<dbReference type="AlphaFoldDB" id="A0A6V7DJX4"/>
<dbReference type="Proteomes" id="UP000587508">
    <property type="component" value="Unassembled WGS sequence"/>
</dbReference>
<keyword evidence="1" id="KW-0472">Membrane</keyword>
<keyword evidence="1" id="KW-0812">Transmembrane</keyword>
<dbReference type="EMBL" id="CAJDKC010000003">
    <property type="protein sequence ID" value="CAD0335854.1"/>
    <property type="molecule type" value="Genomic_DNA"/>
</dbReference>
<evidence type="ECO:0000313" key="5">
    <source>
        <dbReference type="Proteomes" id="UP000587508"/>
    </source>
</evidence>
<keyword evidence="2" id="KW-0732">Signal</keyword>
<organism evidence="3 5">
    <name type="scientific">Xanthomonas hortorum pv. carotae</name>
    <dbReference type="NCBI Taxonomy" id="487904"/>
    <lineage>
        <taxon>Bacteria</taxon>
        <taxon>Pseudomonadati</taxon>
        <taxon>Pseudomonadota</taxon>
        <taxon>Gammaproteobacteria</taxon>
        <taxon>Lysobacterales</taxon>
        <taxon>Lysobacteraceae</taxon>
        <taxon>Xanthomonas</taxon>
    </lineage>
</organism>
<name>A0A6V7DJX4_9XANT</name>
<evidence type="ECO:0000313" key="3">
    <source>
        <dbReference type="EMBL" id="CAD0335854.1"/>
    </source>
</evidence>
<feature type="signal peptide" evidence="2">
    <location>
        <begin position="1"/>
        <end position="43"/>
    </location>
</feature>
<feature type="chain" id="PRO_5036394410" evidence="2">
    <location>
        <begin position="44"/>
        <end position="88"/>
    </location>
</feature>